<dbReference type="EMBL" id="CAADIE010000002">
    <property type="protein sequence ID" value="VFR33553.1"/>
    <property type="molecule type" value="Genomic_DNA"/>
</dbReference>
<gene>
    <name evidence="4" type="ORF">ANDA3_4111</name>
    <name evidence="2" type="ORF">ANDO1_3863</name>
    <name evidence="3" type="ORF">ANDO2_3768</name>
    <name evidence="7" type="ORF">ANT3_3881</name>
    <name evidence="5" type="ORF">BER1_3876</name>
    <name evidence="6" type="ORF">BER2_3846</name>
    <name evidence="8" type="ORF">DAR2_3962</name>
    <name evidence="9" type="ORF">DAR3_3643</name>
</gene>
<dbReference type="EMBL" id="CAADID010000009">
    <property type="protein sequence ID" value="VFR62977.1"/>
    <property type="molecule type" value="Genomic_DNA"/>
</dbReference>
<dbReference type="EMBL" id="CAADIH010000037">
    <property type="protein sequence ID" value="VFR51174.1"/>
    <property type="molecule type" value="Genomic_DNA"/>
</dbReference>
<keyword evidence="1" id="KW-0812">Transmembrane</keyword>
<feature type="transmembrane region" description="Helical" evidence="1">
    <location>
        <begin position="20"/>
        <end position="36"/>
    </location>
</feature>
<evidence type="ECO:0000313" key="9">
    <source>
        <dbReference type="EMBL" id="VFR84186.1"/>
    </source>
</evidence>
<evidence type="ECO:0000313" key="8">
    <source>
        <dbReference type="EMBL" id="VFR69914.1"/>
    </source>
</evidence>
<keyword evidence="1" id="KW-1133">Transmembrane helix</keyword>
<dbReference type="EMBL" id="CAADIJ010000024">
    <property type="protein sequence ID" value="VFR84186.1"/>
    <property type="molecule type" value="Genomic_DNA"/>
</dbReference>
<dbReference type="EMBL" id="CAADHZ010000003">
    <property type="protein sequence ID" value="VFR19588.1"/>
    <property type="molecule type" value="Genomic_DNA"/>
</dbReference>
<reference evidence="8" key="1">
    <citation type="submission" date="2019-03" db="EMBL/GenBank/DDBJ databases">
        <authorList>
            <person name="Danneels B."/>
        </authorList>
    </citation>
    <scope>NUCLEOTIDE SEQUENCE</scope>
</reference>
<evidence type="ECO:0000313" key="3">
    <source>
        <dbReference type="EMBL" id="VFR29171.1"/>
    </source>
</evidence>
<evidence type="ECO:0000313" key="4">
    <source>
        <dbReference type="EMBL" id="VFR30821.1"/>
    </source>
</evidence>
<dbReference type="EMBL" id="CAADIC010000014">
    <property type="protein sequence ID" value="VFR30821.1"/>
    <property type="molecule type" value="Genomic_DNA"/>
</dbReference>
<evidence type="ECO:0000256" key="1">
    <source>
        <dbReference type="SAM" id="Phobius"/>
    </source>
</evidence>
<evidence type="ECO:0000313" key="2">
    <source>
        <dbReference type="EMBL" id="VFR19588.1"/>
    </source>
</evidence>
<evidence type="ECO:0000313" key="5">
    <source>
        <dbReference type="EMBL" id="VFR33553.1"/>
    </source>
</evidence>
<dbReference type="EMBL" id="CAADIB010000009">
    <property type="protein sequence ID" value="VFR29171.1"/>
    <property type="molecule type" value="Genomic_DNA"/>
</dbReference>
<name>A0A484T4A2_9ZZZZ</name>
<organism evidence="8">
    <name type="scientific">plant metagenome</name>
    <dbReference type="NCBI Taxonomy" id="1297885"/>
    <lineage>
        <taxon>unclassified sequences</taxon>
        <taxon>metagenomes</taxon>
        <taxon>organismal metagenomes</taxon>
    </lineage>
</organism>
<sequence length="37" mass="4438">MWIGTLIRARISPKRFRQCFLIFLIVLGLELVSRPFF</sequence>
<keyword evidence="1" id="KW-0472">Membrane</keyword>
<evidence type="ECO:0000313" key="6">
    <source>
        <dbReference type="EMBL" id="VFR51174.1"/>
    </source>
</evidence>
<protein>
    <submittedName>
        <fullName evidence="8">Uncharacterized protein</fullName>
    </submittedName>
</protein>
<evidence type="ECO:0000313" key="7">
    <source>
        <dbReference type="EMBL" id="VFR62977.1"/>
    </source>
</evidence>
<dbReference type="EMBL" id="CAADIL010000012">
    <property type="protein sequence ID" value="VFR69914.1"/>
    <property type="molecule type" value="Genomic_DNA"/>
</dbReference>
<accession>A0A484T4A2</accession>
<dbReference type="AlphaFoldDB" id="A0A484T4A2"/>
<proteinExistence type="predicted"/>